<feature type="compositionally biased region" description="Basic and acidic residues" evidence="1">
    <location>
        <begin position="167"/>
        <end position="182"/>
    </location>
</feature>
<evidence type="ECO:0000313" key="2">
    <source>
        <dbReference type="EMBL" id="KXZ49310.1"/>
    </source>
</evidence>
<accession>A0A150GIT1</accession>
<feature type="compositionally biased region" description="Low complexity" evidence="1">
    <location>
        <begin position="30"/>
        <end position="41"/>
    </location>
</feature>
<organism evidence="2 3">
    <name type="scientific">Gonium pectorale</name>
    <name type="common">Green alga</name>
    <dbReference type="NCBI Taxonomy" id="33097"/>
    <lineage>
        <taxon>Eukaryota</taxon>
        <taxon>Viridiplantae</taxon>
        <taxon>Chlorophyta</taxon>
        <taxon>core chlorophytes</taxon>
        <taxon>Chlorophyceae</taxon>
        <taxon>CS clade</taxon>
        <taxon>Chlamydomonadales</taxon>
        <taxon>Volvocaceae</taxon>
        <taxon>Gonium</taxon>
    </lineage>
</organism>
<dbReference type="Proteomes" id="UP000075714">
    <property type="component" value="Unassembled WGS sequence"/>
</dbReference>
<feature type="compositionally biased region" description="Gly residues" evidence="1">
    <location>
        <begin position="75"/>
        <end position="94"/>
    </location>
</feature>
<dbReference type="OrthoDB" id="548177at2759"/>
<dbReference type="EMBL" id="LSYV01000023">
    <property type="protein sequence ID" value="KXZ49310.1"/>
    <property type="molecule type" value="Genomic_DNA"/>
</dbReference>
<evidence type="ECO:0000256" key="1">
    <source>
        <dbReference type="SAM" id="MobiDB-lite"/>
    </source>
</evidence>
<comment type="caution">
    <text evidence="2">The sequence shown here is derived from an EMBL/GenBank/DDBJ whole genome shotgun (WGS) entry which is preliminary data.</text>
</comment>
<protein>
    <submittedName>
        <fullName evidence="2">Uncharacterized protein</fullName>
    </submittedName>
</protein>
<feature type="compositionally biased region" description="Gly residues" evidence="1">
    <location>
        <begin position="207"/>
        <end position="225"/>
    </location>
</feature>
<proteinExistence type="predicted"/>
<keyword evidence="3" id="KW-1185">Reference proteome</keyword>
<gene>
    <name evidence="2" type="ORF">GPECTOR_22g904</name>
</gene>
<feature type="compositionally biased region" description="Low complexity" evidence="1">
    <location>
        <begin position="137"/>
        <end position="148"/>
    </location>
</feature>
<feature type="region of interest" description="Disordered" evidence="1">
    <location>
        <begin position="1"/>
        <end position="100"/>
    </location>
</feature>
<feature type="compositionally biased region" description="Gly residues" evidence="1">
    <location>
        <begin position="42"/>
        <end position="63"/>
    </location>
</feature>
<evidence type="ECO:0000313" key="3">
    <source>
        <dbReference type="Proteomes" id="UP000075714"/>
    </source>
</evidence>
<name>A0A150GIT1_GONPE</name>
<dbReference type="AlphaFoldDB" id="A0A150GIT1"/>
<reference evidence="3" key="1">
    <citation type="journal article" date="2016" name="Nat. Commun.">
        <title>The Gonium pectorale genome demonstrates co-option of cell cycle regulation during the evolution of multicellularity.</title>
        <authorList>
            <person name="Hanschen E.R."/>
            <person name="Marriage T.N."/>
            <person name="Ferris P.J."/>
            <person name="Hamaji T."/>
            <person name="Toyoda A."/>
            <person name="Fujiyama A."/>
            <person name="Neme R."/>
            <person name="Noguchi H."/>
            <person name="Minakuchi Y."/>
            <person name="Suzuki M."/>
            <person name="Kawai-Toyooka H."/>
            <person name="Smith D.R."/>
            <person name="Sparks H."/>
            <person name="Anderson J."/>
            <person name="Bakaric R."/>
            <person name="Luria V."/>
            <person name="Karger A."/>
            <person name="Kirschner M.W."/>
            <person name="Durand P.M."/>
            <person name="Michod R.E."/>
            <person name="Nozaki H."/>
            <person name="Olson B.J."/>
        </authorList>
    </citation>
    <scope>NUCLEOTIDE SEQUENCE [LARGE SCALE GENOMIC DNA]</scope>
    <source>
        <strain evidence="3">NIES-2863</strain>
    </source>
</reference>
<sequence length="375" mass="38168">MLLGTNGRAVHGQLCRPYHPAPPPEREADASGSGRRSASGVDGDGGGGAGSSSSGGGASGAGGSAAPFVADGRYGDAGGGPAGAAATGGGGNGETGRSCESADSAFRDVMLSRLAALESQVASLQAAARHPPATHADGSSDGDPNSDPGSGGGVDAGASDGSTNQGQEHDQHRARQRRELQHEMPAGEAEAGGAKGKETEGTDAAAGEGGSGVGDGIGSGNGNGNGRSATEAVAEGLSKLHPKITRLVQSGYLESLHHLRQRLMVDEWDGGGRQRALRRGVADFEQQCADKQCPLSWEELSQLYRDPTNLDVIRDPRVRMAARATIQKTLDERHEKVRDGATHLAKELADGMTHGPGNLISGLWGLLPLPSFLKK</sequence>
<feature type="region of interest" description="Disordered" evidence="1">
    <location>
        <begin position="123"/>
        <end position="230"/>
    </location>
</feature>